<dbReference type="RefSeq" id="XP_025378033.1">
    <property type="nucleotide sequence ID" value="XM_025517949.1"/>
</dbReference>
<feature type="domain" description="Amino acid permease/ SLC12A" evidence="8">
    <location>
        <begin position="60"/>
        <end position="530"/>
    </location>
</feature>
<dbReference type="OrthoDB" id="10062876at2759"/>
<evidence type="ECO:0000313" key="9">
    <source>
        <dbReference type="EMBL" id="PWN90835.1"/>
    </source>
</evidence>
<dbReference type="EMBL" id="KZ819636">
    <property type="protein sequence ID" value="PWN90835.1"/>
    <property type="molecule type" value="Genomic_DNA"/>
</dbReference>
<reference evidence="9 10" key="1">
    <citation type="journal article" date="2018" name="Mol. Biol. Evol.">
        <title>Broad Genomic Sampling Reveals a Smut Pathogenic Ancestry of the Fungal Clade Ustilaginomycotina.</title>
        <authorList>
            <person name="Kijpornyongpan T."/>
            <person name="Mondo S.J."/>
            <person name="Barry K."/>
            <person name="Sandor L."/>
            <person name="Lee J."/>
            <person name="Lipzen A."/>
            <person name="Pangilinan J."/>
            <person name="LaButti K."/>
            <person name="Hainaut M."/>
            <person name="Henrissat B."/>
            <person name="Grigoriev I.V."/>
            <person name="Spatafora J.W."/>
            <person name="Aime M.C."/>
        </authorList>
    </citation>
    <scope>NUCLEOTIDE SEQUENCE [LARGE SCALE GENOMIC DNA]</scope>
    <source>
        <strain evidence="9 10">MCA 4198</strain>
    </source>
</reference>
<dbReference type="Proteomes" id="UP000245768">
    <property type="component" value="Unassembled WGS sequence"/>
</dbReference>
<dbReference type="Pfam" id="PF00324">
    <property type="entry name" value="AA_permease"/>
    <property type="match status" value="1"/>
</dbReference>
<dbReference type="InterPro" id="IPR004841">
    <property type="entry name" value="AA-permease/SLC12A_dom"/>
</dbReference>
<dbReference type="PANTHER" id="PTHR43341">
    <property type="entry name" value="AMINO ACID PERMEASE"/>
    <property type="match status" value="1"/>
</dbReference>
<feature type="transmembrane region" description="Helical" evidence="7">
    <location>
        <begin position="471"/>
        <end position="494"/>
    </location>
</feature>
<feature type="transmembrane region" description="Helical" evidence="7">
    <location>
        <begin position="172"/>
        <end position="193"/>
    </location>
</feature>
<evidence type="ECO:0000256" key="6">
    <source>
        <dbReference type="SAM" id="MobiDB-lite"/>
    </source>
</evidence>
<feature type="transmembrane region" description="Helical" evidence="7">
    <location>
        <begin position="199"/>
        <end position="224"/>
    </location>
</feature>
<feature type="transmembrane region" description="Helical" evidence="7">
    <location>
        <begin position="135"/>
        <end position="160"/>
    </location>
</feature>
<keyword evidence="4 7" id="KW-1133">Transmembrane helix</keyword>
<dbReference type="PANTHER" id="PTHR43341:SF20">
    <property type="entry name" value="AAT FAMILY AMINO ACID TRANSPORTER"/>
    <property type="match status" value="1"/>
</dbReference>
<dbReference type="AlphaFoldDB" id="A0A316YSX9"/>
<evidence type="ECO:0000256" key="1">
    <source>
        <dbReference type="ARBA" id="ARBA00004141"/>
    </source>
</evidence>
<accession>A0A316YSX9</accession>
<comment type="subcellular location">
    <subcellularLocation>
        <location evidence="1">Membrane</location>
        <topology evidence="1">Multi-pass membrane protein</topology>
    </subcellularLocation>
</comment>
<name>A0A316YSX9_9BASI</name>
<dbReference type="STRING" id="215250.A0A316YSX9"/>
<keyword evidence="5 7" id="KW-0472">Membrane</keyword>
<dbReference type="PIRSF" id="PIRSF006060">
    <property type="entry name" value="AA_transporter"/>
    <property type="match status" value="1"/>
</dbReference>
<keyword evidence="10" id="KW-1185">Reference proteome</keyword>
<evidence type="ECO:0000256" key="2">
    <source>
        <dbReference type="ARBA" id="ARBA00022448"/>
    </source>
</evidence>
<evidence type="ECO:0000256" key="7">
    <source>
        <dbReference type="SAM" id="Phobius"/>
    </source>
</evidence>
<protein>
    <submittedName>
        <fullName evidence="9">Putative general amino acid permease</fullName>
    </submittedName>
</protein>
<dbReference type="GO" id="GO:0016020">
    <property type="term" value="C:membrane"/>
    <property type="evidence" value="ECO:0007669"/>
    <property type="project" value="UniProtKB-SubCell"/>
</dbReference>
<evidence type="ECO:0000256" key="3">
    <source>
        <dbReference type="ARBA" id="ARBA00022692"/>
    </source>
</evidence>
<dbReference type="GeneID" id="37039865"/>
<feature type="compositionally biased region" description="Low complexity" evidence="6">
    <location>
        <begin position="567"/>
        <end position="577"/>
    </location>
</feature>
<feature type="transmembrane region" description="Helical" evidence="7">
    <location>
        <begin position="340"/>
        <end position="367"/>
    </location>
</feature>
<proteinExistence type="predicted"/>
<evidence type="ECO:0000256" key="5">
    <source>
        <dbReference type="ARBA" id="ARBA00023136"/>
    </source>
</evidence>
<feature type="transmembrane region" description="Helical" evidence="7">
    <location>
        <begin position="298"/>
        <end position="320"/>
    </location>
</feature>
<keyword evidence="2" id="KW-0813">Transport</keyword>
<evidence type="ECO:0000256" key="4">
    <source>
        <dbReference type="ARBA" id="ARBA00022989"/>
    </source>
</evidence>
<dbReference type="Gene3D" id="1.20.1740.10">
    <property type="entry name" value="Amino acid/polyamine transporter I"/>
    <property type="match status" value="1"/>
</dbReference>
<keyword evidence="3 7" id="KW-0812">Transmembrane</keyword>
<evidence type="ECO:0000259" key="8">
    <source>
        <dbReference type="Pfam" id="PF00324"/>
    </source>
</evidence>
<organism evidence="9 10">
    <name type="scientific">Acaromyces ingoldii</name>
    <dbReference type="NCBI Taxonomy" id="215250"/>
    <lineage>
        <taxon>Eukaryota</taxon>
        <taxon>Fungi</taxon>
        <taxon>Dikarya</taxon>
        <taxon>Basidiomycota</taxon>
        <taxon>Ustilaginomycotina</taxon>
        <taxon>Exobasidiomycetes</taxon>
        <taxon>Exobasidiales</taxon>
        <taxon>Cryptobasidiaceae</taxon>
        <taxon>Acaromyces</taxon>
    </lineage>
</organism>
<feature type="region of interest" description="Disordered" evidence="6">
    <location>
        <begin position="554"/>
        <end position="579"/>
    </location>
</feature>
<dbReference type="InParanoid" id="A0A316YSX9"/>
<feature type="transmembrane region" description="Helical" evidence="7">
    <location>
        <begin position="388"/>
        <end position="414"/>
    </location>
</feature>
<dbReference type="InterPro" id="IPR050524">
    <property type="entry name" value="APC_YAT"/>
</dbReference>
<dbReference type="GO" id="GO:0015171">
    <property type="term" value="F:amino acid transmembrane transporter activity"/>
    <property type="evidence" value="ECO:0007669"/>
    <property type="project" value="TreeGrafter"/>
</dbReference>
<sequence>MTAATSPREKSGASFRSSLYNEQLIVQSLDQGVWGRDPGVKNELGQQVGEQLEPTLHFRHITMISVGGVVGTGLFLGSAQSLREGGPLGLVLGTVLVSTICFSVMQCLGEVVAYLPLPGGLTQLAERFVSPGMAFAMGWLFWFKSTIVLPAQLAAAAILVGFWNRHHEMNPAIYVAIFIVIISVVNLLGARVYGETEFWLASIKCATIVGLAIVSICLVAGAGVEEPIGTRYWRHPWTLFNKFAPVDEPPYEEVRGLAGHLFGFIAVIGRAIFSFLGVENFGTLAAETKNPRRILPRAVIFVWVTVVVLYLMGALAIAFVCPSDHPDLSMQSDMAIESPFVIAIRIAGIRVLPSVINAVLLLSAISAGSQDLYTSSRALYGLAIAGKAPRIFCTTTASGLPLPAVAVGVAVSFLAFLCVKSGANHIFAWTINAASVSGLMVWGCIAFLYLRFRKGFQVQGYRRTVLPYRSWCQPFAAYWVIGWTVTIVLLHGASTFLKGGWSTGKFVSSYISLPLFIVFLIMGRILARRGMVRSVHMDFESSVMRLREMEVPDNAPRPSFHRLRRATTTTTTTTTTTPACSAPLAATSVSATAS</sequence>
<feature type="transmembrane region" description="Helical" evidence="7">
    <location>
        <begin position="426"/>
        <end position="450"/>
    </location>
</feature>
<feature type="transmembrane region" description="Helical" evidence="7">
    <location>
        <begin position="506"/>
        <end position="527"/>
    </location>
</feature>
<dbReference type="FunFam" id="1.20.1740.10:FF:000001">
    <property type="entry name" value="Amino acid permease"/>
    <property type="match status" value="1"/>
</dbReference>
<evidence type="ECO:0000313" key="10">
    <source>
        <dbReference type="Proteomes" id="UP000245768"/>
    </source>
</evidence>
<gene>
    <name evidence="9" type="ORF">FA10DRAFT_125288</name>
</gene>